<dbReference type="PROSITE" id="PS50157">
    <property type="entry name" value="ZINC_FINGER_C2H2_2"/>
    <property type="match status" value="2"/>
</dbReference>
<dbReference type="AlphaFoldDB" id="A0A9Q0CY68"/>
<dbReference type="Proteomes" id="UP001151287">
    <property type="component" value="Unassembled WGS sequence"/>
</dbReference>
<evidence type="ECO:0000313" key="8">
    <source>
        <dbReference type="Proteomes" id="UP001151287"/>
    </source>
</evidence>
<dbReference type="SUPFAM" id="SSF57667">
    <property type="entry name" value="beta-beta-alpha zinc fingers"/>
    <property type="match status" value="1"/>
</dbReference>
<feature type="domain" description="C2H2-type" evidence="6">
    <location>
        <begin position="240"/>
        <end position="267"/>
    </location>
</feature>
<dbReference type="PANTHER" id="PTHR47068:SF1">
    <property type="entry name" value="OS02G0659100 PROTEIN"/>
    <property type="match status" value="1"/>
</dbReference>
<evidence type="ECO:0000256" key="1">
    <source>
        <dbReference type="ARBA" id="ARBA00022723"/>
    </source>
</evidence>
<keyword evidence="1" id="KW-0479">Metal-binding</keyword>
<dbReference type="EMBL" id="JAMQYH010000001">
    <property type="protein sequence ID" value="KAJ1702291.1"/>
    <property type="molecule type" value="Genomic_DNA"/>
</dbReference>
<organism evidence="7 8">
    <name type="scientific">Rhynchospora breviuscula</name>
    <dbReference type="NCBI Taxonomy" id="2022672"/>
    <lineage>
        <taxon>Eukaryota</taxon>
        <taxon>Viridiplantae</taxon>
        <taxon>Streptophyta</taxon>
        <taxon>Embryophyta</taxon>
        <taxon>Tracheophyta</taxon>
        <taxon>Spermatophyta</taxon>
        <taxon>Magnoliopsida</taxon>
        <taxon>Liliopsida</taxon>
        <taxon>Poales</taxon>
        <taxon>Cyperaceae</taxon>
        <taxon>Cyperoideae</taxon>
        <taxon>Rhynchosporeae</taxon>
        <taxon>Rhynchospora</taxon>
    </lineage>
</organism>
<evidence type="ECO:0000256" key="4">
    <source>
        <dbReference type="PROSITE-ProRule" id="PRU00042"/>
    </source>
</evidence>
<proteinExistence type="predicted"/>
<sequence>MELAIKQAQPDKAPMESRPNSSALKLHMCRVCGKGFASGCALGGHMRIHGLQKDLDTEEEEDTFTTTDSGDGSGPYCSDLDTGPPKLTYSLRTKGGYYRNHQAMLGSWNPILNNDGDITNQSSSDIINDDDWCKSKPAYPDQHHFKPGYTLTEDEEVAQSLVMLSHSKGLAYPKPWVIPPVKEVDPSSSGSLCRVEAAVAEQTRLQLPLMVPPIRFRSMEKMTSTAVKDPRSGSTQRKLFECKSCNKVFTSHQALGGHRASHRKVKGCSSLNATEDSNNHLLYRTGAKNTANETDYSKAIVLLEHTHATIAEPGKKKLKVHECTICQRLYPTGQALGGHKRCHWLVQNSNQLADQQQVTNLGHPVALSTVFSGSTEPLNLFPAQPNETLTVQPTCSVHISQPGLGLVTAGPSDNVVMDDEVDSNNVKNERKRKPSDDRLANLGPNDWLQVGIGSNMPA</sequence>
<feature type="region of interest" description="Disordered" evidence="5">
    <location>
        <begin position="1"/>
        <end position="20"/>
    </location>
</feature>
<evidence type="ECO:0000256" key="3">
    <source>
        <dbReference type="ARBA" id="ARBA00022833"/>
    </source>
</evidence>
<feature type="domain" description="C2H2-type" evidence="6">
    <location>
        <begin position="27"/>
        <end position="54"/>
    </location>
</feature>
<dbReference type="GO" id="GO:0008270">
    <property type="term" value="F:zinc ion binding"/>
    <property type="evidence" value="ECO:0007669"/>
    <property type="project" value="UniProtKB-KW"/>
</dbReference>
<comment type="caution">
    <text evidence="7">The sequence shown here is derived from an EMBL/GenBank/DDBJ whole genome shotgun (WGS) entry which is preliminary data.</text>
</comment>
<dbReference type="InterPro" id="IPR013087">
    <property type="entry name" value="Znf_C2H2_type"/>
</dbReference>
<keyword evidence="2 4" id="KW-0863">Zinc-finger</keyword>
<evidence type="ECO:0000313" key="7">
    <source>
        <dbReference type="EMBL" id="KAJ1702291.1"/>
    </source>
</evidence>
<dbReference type="SMART" id="SM00355">
    <property type="entry name" value="ZnF_C2H2"/>
    <property type="match status" value="3"/>
</dbReference>
<feature type="region of interest" description="Disordered" evidence="5">
    <location>
        <begin position="424"/>
        <end position="445"/>
    </location>
</feature>
<evidence type="ECO:0000256" key="5">
    <source>
        <dbReference type="SAM" id="MobiDB-lite"/>
    </source>
</evidence>
<dbReference type="FunFam" id="3.30.160.60:FF:000446">
    <property type="entry name" value="Zinc finger protein"/>
    <property type="match status" value="1"/>
</dbReference>
<name>A0A9Q0CY68_9POAL</name>
<feature type="region of interest" description="Disordered" evidence="5">
    <location>
        <begin position="55"/>
        <end position="79"/>
    </location>
</feature>
<evidence type="ECO:0000259" key="6">
    <source>
        <dbReference type="PROSITE" id="PS50157"/>
    </source>
</evidence>
<dbReference type="PROSITE" id="PS00028">
    <property type="entry name" value="ZINC_FINGER_C2H2_1"/>
    <property type="match status" value="3"/>
</dbReference>
<keyword evidence="8" id="KW-1185">Reference proteome</keyword>
<dbReference type="OrthoDB" id="6077919at2759"/>
<protein>
    <recommendedName>
        <fullName evidence="6">C2H2-type domain-containing protein</fullName>
    </recommendedName>
</protein>
<keyword evidence="3" id="KW-0862">Zinc</keyword>
<reference evidence="7" key="1">
    <citation type="journal article" date="2022" name="Cell">
        <title>Repeat-based holocentromeres influence genome architecture and karyotype evolution.</title>
        <authorList>
            <person name="Hofstatter P.G."/>
            <person name="Thangavel G."/>
            <person name="Lux T."/>
            <person name="Neumann P."/>
            <person name="Vondrak T."/>
            <person name="Novak P."/>
            <person name="Zhang M."/>
            <person name="Costa L."/>
            <person name="Castellani M."/>
            <person name="Scott A."/>
            <person name="Toegelov H."/>
            <person name="Fuchs J."/>
            <person name="Mata-Sucre Y."/>
            <person name="Dias Y."/>
            <person name="Vanzela A.L.L."/>
            <person name="Huettel B."/>
            <person name="Almeida C.C.S."/>
            <person name="Simkova H."/>
            <person name="Souza G."/>
            <person name="Pedrosa-Harand A."/>
            <person name="Macas J."/>
            <person name="Mayer K.F.X."/>
            <person name="Houben A."/>
            <person name="Marques A."/>
        </authorList>
    </citation>
    <scope>NUCLEOTIDE SEQUENCE</scope>
    <source>
        <strain evidence="7">RhyBre1mFocal</strain>
    </source>
</reference>
<accession>A0A9Q0CY68</accession>
<evidence type="ECO:0000256" key="2">
    <source>
        <dbReference type="ARBA" id="ARBA00022771"/>
    </source>
</evidence>
<gene>
    <name evidence="7" type="ORF">LUZ63_002070</name>
</gene>
<dbReference type="Gene3D" id="3.30.160.60">
    <property type="entry name" value="Classic Zinc Finger"/>
    <property type="match status" value="1"/>
</dbReference>
<dbReference type="Pfam" id="PF13912">
    <property type="entry name" value="zf-C2H2_6"/>
    <property type="match status" value="3"/>
</dbReference>
<dbReference type="PANTHER" id="PTHR47068">
    <property type="entry name" value="OS02G0659100 PROTEIN"/>
    <property type="match status" value="1"/>
</dbReference>
<dbReference type="InterPro" id="IPR036236">
    <property type="entry name" value="Znf_C2H2_sf"/>
</dbReference>